<dbReference type="Proteomes" id="UP000305067">
    <property type="component" value="Unassembled WGS sequence"/>
</dbReference>
<gene>
    <name evidence="1" type="ORF">BDV98DRAFT_559316</name>
</gene>
<dbReference type="STRING" id="1884261.A0A5C3R0S7"/>
<dbReference type="AlphaFoldDB" id="A0A5C3R0S7"/>
<proteinExistence type="predicted"/>
<dbReference type="SUPFAM" id="SSF53335">
    <property type="entry name" value="S-adenosyl-L-methionine-dependent methyltransferases"/>
    <property type="match status" value="1"/>
</dbReference>
<dbReference type="InterPro" id="IPR029063">
    <property type="entry name" value="SAM-dependent_MTases_sf"/>
</dbReference>
<sequence length="92" mass="10681">MSEGFDVVVGADIIYEAEHARWIRECLIRLLKPGAEFHLVIPLRKTHAVECETVERVFGLERELGILGRERIRCRGDGDDVVEYSYYRIGWC</sequence>
<dbReference type="OrthoDB" id="433955at2759"/>
<evidence type="ECO:0000313" key="1">
    <source>
        <dbReference type="EMBL" id="TFL06381.1"/>
    </source>
</evidence>
<name>A0A5C3R0S7_9AGAR</name>
<protein>
    <recommendedName>
        <fullName evidence="3">Methyltransferase-domain-containing protein</fullName>
    </recommendedName>
</protein>
<organism evidence="1 2">
    <name type="scientific">Pterulicium gracile</name>
    <dbReference type="NCBI Taxonomy" id="1884261"/>
    <lineage>
        <taxon>Eukaryota</taxon>
        <taxon>Fungi</taxon>
        <taxon>Dikarya</taxon>
        <taxon>Basidiomycota</taxon>
        <taxon>Agaricomycotina</taxon>
        <taxon>Agaricomycetes</taxon>
        <taxon>Agaricomycetidae</taxon>
        <taxon>Agaricales</taxon>
        <taxon>Pleurotineae</taxon>
        <taxon>Pterulaceae</taxon>
        <taxon>Pterulicium</taxon>
    </lineage>
</organism>
<dbReference type="Gene3D" id="3.40.50.150">
    <property type="entry name" value="Vaccinia Virus protein VP39"/>
    <property type="match status" value="1"/>
</dbReference>
<dbReference type="EMBL" id="ML178815">
    <property type="protein sequence ID" value="TFL06381.1"/>
    <property type="molecule type" value="Genomic_DNA"/>
</dbReference>
<evidence type="ECO:0008006" key="3">
    <source>
        <dbReference type="Google" id="ProtNLM"/>
    </source>
</evidence>
<keyword evidence="2" id="KW-1185">Reference proteome</keyword>
<reference evidence="1 2" key="1">
    <citation type="journal article" date="2019" name="Nat. Ecol. Evol.">
        <title>Megaphylogeny resolves global patterns of mushroom evolution.</title>
        <authorList>
            <person name="Varga T."/>
            <person name="Krizsan K."/>
            <person name="Foldi C."/>
            <person name="Dima B."/>
            <person name="Sanchez-Garcia M."/>
            <person name="Sanchez-Ramirez S."/>
            <person name="Szollosi G.J."/>
            <person name="Szarkandi J.G."/>
            <person name="Papp V."/>
            <person name="Albert L."/>
            <person name="Andreopoulos W."/>
            <person name="Angelini C."/>
            <person name="Antonin V."/>
            <person name="Barry K.W."/>
            <person name="Bougher N.L."/>
            <person name="Buchanan P."/>
            <person name="Buyck B."/>
            <person name="Bense V."/>
            <person name="Catcheside P."/>
            <person name="Chovatia M."/>
            <person name="Cooper J."/>
            <person name="Damon W."/>
            <person name="Desjardin D."/>
            <person name="Finy P."/>
            <person name="Geml J."/>
            <person name="Haridas S."/>
            <person name="Hughes K."/>
            <person name="Justo A."/>
            <person name="Karasinski D."/>
            <person name="Kautmanova I."/>
            <person name="Kiss B."/>
            <person name="Kocsube S."/>
            <person name="Kotiranta H."/>
            <person name="LaButti K.M."/>
            <person name="Lechner B.E."/>
            <person name="Liimatainen K."/>
            <person name="Lipzen A."/>
            <person name="Lukacs Z."/>
            <person name="Mihaltcheva S."/>
            <person name="Morgado L.N."/>
            <person name="Niskanen T."/>
            <person name="Noordeloos M.E."/>
            <person name="Ohm R.A."/>
            <person name="Ortiz-Santana B."/>
            <person name="Ovrebo C."/>
            <person name="Racz N."/>
            <person name="Riley R."/>
            <person name="Savchenko A."/>
            <person name="Shiryaev A."/>
            <person name="Soop K."/>
            <person name="Spirin V."/>
            <person name="Szebenyi C."/>
            <person name="Tomsovsky M."/>
            <person name="Tulloss R.E."/>
            <person name="Uehling J."/>
            <person name="Grigoriev I.V."/>
            <person name="Vagvolgyi C."/>
            <person name="Papp T."/>
            <person name="Martin F.M."/>
            <person name="Miettinen O."/>
            <person name="Hibbett D.S."/>
            <person name="Nagy L.G."/>
        </authorList>
    </citation>
    <scope>NUCLEOTIDE SEQUENCE [LARGE SCALE GENOMIC DNA]</scope>
    <source>
        <strain evidence="1 2">CBS 309.79</strain>
    </source>
</reference>
<accession>A0A5C3R0S7</accession>
<evidence type="ECO:0000313" key="2">
    <source>
        <dbReference type="Proteomes" id="UP000305067"/>
    </source>
</evidence>